<feature type="modified residue" description="N6-(pyridoxal phosphate)lysine" evidence="5">
    <location>
        <position position="45"/>
    </location>
</feature>
<keyword evidence="8" id="KW-1185">Reference proteome</keyword>
<evidence type="ECO:0000313" key="8">
    <source>
        <dbReference type="Proteomes" id="UP000308528"/>
    </source>
</evidence>
<comment type="caution">
    <text evidence="7">The sequence shown here is derived from an EMBL/GenBank/DDBJ whole genome shotgun (WGS) entry which is preliminary data.</text>
</comment>
<dbReference type="OrthoDB" id="9801249at2"/>
<accession>A0A4S4NKY3</accession>
<evidence type="ECO:0000256" key="1">
    <source>
        <dbReference type="ARBA" id="ARBA00001933"/>
    </source>
</evidence>
<reference evidence="7 8" key="1">
    <citation type="submission" date="2019-04" db="EMBL/GenBank/DDBJ databases">
        <title>Lewinella litorea sp. nov., isolated from a marine sand.</title>
        <authorList>
            <person name="Yoon J.-H."/>
        </authorList>
    </citation>
    <scope>NUCLEOTIDE SEQUENCE [LARGE SCALE GENOMIC DNA]</scope>
    <source>
        <strain evidence="7 8">HSMS-39</strain>
    </source>
</reference>
<proteinExistence type="inferred from homology"/>
<dbReference type="InterPro" id="IPR027278">
    <property type="entry name" value="ACCD_DCysDesulf"/>
</dbReference>
<dbReference type="PANTHER" id="PTHR43780">
    <property type="entry name" value="1-AMINOCYCLOPROPANE-1-CARBOXYLATE DEAMINASE-RELATED"/>
    <property type="match status" value="1"/>
</dbReference>
<dbReference type="GO" id="GO:0019148">
    <property type="term" value="F:D-cysteine desulfhydrase activity"/>
    <property type="evidence" value="ECO:0007669"/>
    <property type="project" value="TreeGrafter"/>
</dbReference>
<evidence type="ECO:0000313" key="7">
    <source>
        <dbReference type="EMBL" id="THH40499.1"/>
    </source>
</evidence>
<feature type="domain" description="Tryptophan synthase beta chain-like PALP" evidence="6">
    <location>
        <begin position="8"/>
        <end position="190"/>
    </location>
</feature>
<dbReference type="PIRSF" id="PIRSF006278">
    <property type="entry name" value="ACCD_DCysDesulf"/>
    <property type="match status" value="1"/>
</dbReference>
<sequence>MIPPLPASPLERLHHPAAEAAGVQLFVKRDDHYSWEPLDPLQGNKVRKLAPLLARDDLRGRMVVSFGGAYSNHVAALSSAGRRFGFRTRFYIRGEAVRNPTLDLVTRNGSTLHFLDRTAYRRKHDPDFQRVIGLRTEEIVVPEGGSQRESLPYAGAVYAETVDQLGTAPDYFCLSAGTGGTAAGVLLAAYGSPTRVEVFPALRGDWMAKEIRNWLTAPEALTGLDLITDFSFGGYARFPAAWRLYTPAGSVATRAEIKEPLLPPLEPVYTAKLFAGVLHRISAGYYPRGGTVVILHSGGIY</sequence>
<dbReference type="InterPro" id="IPR036052">
    <property type="entry name" value="TrpB-like_PALP_sf"/>
</dbReference>
<dbReference type="Pfam" id="PF00291">
    <property type="entry name" value="PALP"/>
    <property type="match status" value="1"/>
</dbReference>
<comment type="similarity">
    <text evidence="2">Belongs to the ACC deaminase/D-cysteine desulfhydrase family.</text>
</comment>
<comment type="cofactor">
    <cofactor evidence="1">
        <name>pyridoxal 5'-phosphate</name>
        <dbReference type="ChEBI" id="CHEBI:597326"/>
    </cofactor>
</comment>
<dbReference type="PANTHER" id="PTHR43780:SF2">
    <property type="entry name" value="1-AMINOCYCLOPROPANE-1-CARBOXYLATE DEAMINASE-RELATED"/>
    <property type="match status" value="1"/>
</dbReference>
<evidence type="ECO:0000256" key="3">
    <source>
        <dbReference type="ARBA" id="ARBA00022898"/>
    </source>
</evidence>
<dbReference type="EMBL" id="SRSF01000002">
    <property type="protein sequence ID" value="THH40499.1"/>
    <property type="molecule type" value="Genomic_DNA"/>
</dbReference>
<evidence type="ECO:0000256" key="2">
    <source>
        <dbReference type="ARBA" id="ARBA00008639"/>
    </source>
</evidence>
<dbReference type="Proteomes" id="UP000308528">
    <property type="component" value="Unassembled WGS sequence"/>
</dbReference>
<dbReference type="SUPFAM" id="SSF53686">
    <property type="entry name" value="Tryptophan synthase beta subunit-like PLP-dependent enzymes"/>
    <property type="match status" value="1"/>
</dbReference>
<keyword evidence="3 5" id="KW-0663">Pyridoxal phosphate</keyword>
<dbReference type="RefSeq" id="WP_136457819.1">
    <property type="nucleotide sequence ID" value="NZ_SRSF01000002.1"/>
</dbReference>
<evidence type="ECO:0000256" key="5">
    <source>
        <dbReference type="PIRSR" id="PIRSR006278-2"/>
    </source>
</evidence>
<feature type="active site" description="Nucleophile" evidence="4">
    <location>
        <position position="71"/>
    </location>
</feature>
<organism evidence="7 8">
    <name type="scientific">Neolewinella litorea</name>
    <dbReference type="NCBI Taxonomy" id="2562452"/>
    <lineage>
        <taxon>Bacteria</taxon>
        <taxon>Pseudomonadati</taxon>
        <taxon>Bacteroidota</taxon>
        <taxon>Saprospiria</taxon>
        <taxon>Saprospirales</taxon>
        <taxon>Lewinellaceae</taxon>
        <taxon>Neolewinella</taxon>
    </lineage>
</organism>
<evidence type="ECO:0000256" key="4">
    <source>
        <dbReference type="PIRSR" id="PIRSR006278-1"/>
    </source>
</evidence>
<dbReference type="Gene3D" id="3.40.50.1100">
    <property type="match status" value="2"/>
</dbReference>
<dbReference type="AlphaFoldDB" id="A0A4S4NKY3"/>
<protein>
    <submittedName>
        <fullName evidence="7">Pyridoxal-phosphate dependent enzyme</fullName>
    </submittedName>
</protein>
<gene>
    <name evidence="7" type="ORF">E4021_07120</name>
</gene>
<evidence type="ECO:0000259" key="6">
    <source>
        <dbReference type="Pfam" id="PF00291"/>
    </source>
</evidence>
<name>A0A4S4NKY3_9BACT</name>
<dbReference type="InterPro" id="IPR001926">
    <property type="entry name" value="TrpB-like_PALP"/>
</dbReference>